<evidence type="ECO:0000256" key="1">
    <source>
        <dbReference type="ARBA" id="ARBA00005721"/>
    </source>
</evidence>
<gene>
    <name evidence="2" type="ORF">SAMN02745110_00962</name>
</gene>
<proteinExistence type="inferred from homology"/>
<protein>
    <submittedName>
        <fullName evidence="2">Uncharacterized conserved protein YloU, alkaline shock protein (Asp23) family</fullName>
    </submittedName>
</protein>
<dbReference type="Pfam" id="PF03780">
    <property type="entry name" value="Asp23"/>
    <property type="match status" value="1"/>
</dbReference>
<evidence type="ECO:0000313" key="2">
    <source>
        <dbReference type="EMBL" id="SJZ58807.1"/>
    </source>
</evidence>
<sequence length="119" mass="12876">MNGIISNELGDIMVDTEAVARCAAMAALDCFGVVGMATISMRDGLAKLLKGESVTKGINVKIDDNSLLDIDFHVIVAYGVSIRTVVSNLIKTVRYRVEDLTGMKTRNINVFVEGVRVID</sequence>
<dbReference type="PANTHER" id="PTHR34297:SF2">
    <property type="entry name" value="ASP23_GLS24 FAMILY ENVELOPE STRESS RESPONSE PROTEIN"/>
    <property type="match status" value="1"/>
</dbReference>
<reference evidence="2 3" key="1">
    <citation type="submission" date="2017-02" db="EMBL/GenBank/DDBJ databases">
        <authorList>
            <person name="Peterson S.W."/>
        </authorList>
    </citation>
    <scope>NUCLEOTIDE SEQUENCE [LARGE SCALE GENOMIC DNA]</scope>
    <source>
        <strain evidence="2 3">ATCC 17233</strain>
    </source>
</reference>
<dbReference type="OrthoDB" id="9791482at2"/>
<dbReference type="RefSeq" id="WP_078786809.1">
    <property type="nucleotide sequence ID" value="NZ_CACZYW010000001.1"/>
</dbReference>
<dbReference type="InterPro" id="IPR005531">
    <property type="entry name" value="Asp23"/>
</dbReference>
<comment type="similarity">
    <text evidence="1">Belongs to the asp23 family.</text>
</comment>
<dbReference type="Proteomes" id="UP000189857">
    <property type="component" value="Unassembled WGS sequence"/>
</dbReference>
<name>A0A1T4LVY0_9FIRM</name>
<dbReference type="PANTHER" id="PTHR34297">
    <property type="entry name" value="HYPOTHETICAL CYTOSOLIC PROTEIN-RELATED"/>
    <property type="match status" value="1"/>
</dbReference>
<organism evidence="2 3">
    <name type="scientific">Eubacterium ruminantium</name>
    <dbReference type="NCBI Taxonomy" id="42322"/>
    <lineage>
        <taxon>Bacteria</taxon>
        <taxon>Bacillati</taxon>
        <taxon>Bacillota</taxon>
        <taxon>Clostridia</taxon>
        <taxon>Eubacteriales</taxon>
        <taxon>Eubacteriaceae</taxon>
        <taxon>Eubacterium</taxon>
    </lineage>
</organism>
<keyword evidence="3" id="KW-1185">Reference proteome</keyword>
<accession>A0A1T4LVY0</accession>
<evidence type="ECO:0000313" key="3">
    <source>
        <dbReference type="Proteomes" id="UP000189857"/>
    </source>
</evidence>
<dbReference type="AlphaFoldDB" id="A0A1T4LVY0"/>
<dbReference type="EMBL" id="FUXA01000006">
    <property type="protein sequence ID" value="SJZ58807.1"/>
    <property type="molecule type" value="Genomic_DNA"/>
</dbReference>